<dbReference type="Pfam" id="PF00903">
    <property type="entry name" value="Glyoxalase"/>
    <property type="match status" value="1"/>
</dbReference>
<feature type="domain" description="VOC" evidence="1">
    <location>
        <begin position="6"/>
        <end position="126"/>
    </location>
</feature>
<proteinExistence type="predicted"/>
<evidence type="ECO:0000313" key="2">
    <source>
        <dbReference type="EMBL" id="MBD1386928.1"/>
    </source>
</evidence>
<protein>
    <submittedName>
        <fullName evidence="2">VOC family protein</fullName>
    </submittedName>
</protein>
<sequence>MEIKVKLDTIILYVQNVDRLKSFYTNVFNLKIVEEYESIWTLLDVGNSMIGLHKIGDKYLNASEGSFKFNNNTKIVFEINEDINEVRRDFISQNVVMREIKTFDNYDYWLCDGEDPEGNVFQLKQKKQ</sequence>
<dbReference type="RefSeq" id="WP_191176747.1">
    <property type="nucleotide sequence ID" value="NZ_JACWMW010000003.1"/>
</dbReference>
<accession>A0ABR7X8L2</accession>
<dbReference type="SUPFAM" id="SSF54593">
    <property type="entry name" value="Glyoxalase/Bleomycin resistance protein/Dihydroxybiphenyl dioxygenase"/>
    <property type="match status" value="1"/>
</dbReference>
<comment type="caution">
    <text evidence="2">The sequence shown here is derived from an EMBL/GenBank/DDBJ whole genome shotgun (WGS) entry which is preliminary data.</text>
</comment>
<dbReference type="InterPro" id="IPR029068">
    <property type="entry name" value="Glyas_Bleomycin-R_OHBP_Dase"/>
</dbReference>
<evidence type="ECO:0000259" key="1">
    <source>
        <dbReference type="PROSITE" id="PS51819"/>
    </source>
</evidence>
<dbReference type="InterPro" id="IPR037523">
    <property type="entry name" value="VOC_core"/>
</dbReference>
<dbReference type="PROSITE" id="PS51819">
    <property type="entry name" value="VOC"/>
    <property type="match status" value="1"/>
</dbReference>
<dbReference type="Gene3D" id="3.10.180.10">
    <property type="entry name" value="2,3-Dihydroxybiphenyl 1,2-Dioxygenase, domain 1"/>
    <property type="match status" value="1"/>
</dbReference>
<keyword evidence="3" id="KW-1185">Reference proteome</keyword>
<name>A0ABR7X8L2_9SPHI</name>
<evidence type="ECO:0000313" key="3">
    <source>
        <dbReference type="Proteomes" id="UP000618754"/>
    </source>
</evidence>
<dbReference type="InterPro" id="IPR004360">
    <property type="entry name" value="Glyas_Fos-R_dOase_dom"/>
</dbReference>
<gene>
    <name evidence="2" type="ORF">IDJ75_16705</name>
</gene>
<reference evidence="2 3" key="1">
    <citation type="submission" date="2020-09" db="EMBL/GenBank/DDBJ databases">
        <title>Novel species of Mucilaginibacter isolated from a glacier on the Tibetan Plateau.</title>
        <authorList>
            <person name="Liu Q."/>
            <person name="Xin Y.-H."/>
        </authorList>
    </citation>
    <scope>NUCLEOTIDE SEQUENCE [LARGE SCALE GENOMIC DNA]</scope>
    <source>
        <strain evidence="2 3">CGMCC 1.13878</strain>
    </source>
</reference>
<organism evidence="2 3">
    <name type="scientific">Mucilaginibacter rigui</name>
    <dbReference type="NCBI Taxonomy" id="534635"/>
    <lineage>
        <taxon>Bacteria</taxon>
        <taxon>Pseudomonadati</taxon>
        <taxon>Bacteroidota</taxon>
        <taxon>Sphingobacteriia</taxon>
        <taxon>Sphingobacteriales</taxon>
        <taxon>Sphingobacteriaceae</taxon>
        <taxon>Mucilaginibacter</taxon>
    </lineage>
</organism>
<dbReference type="Proteomes" id="UP000618754">
    <property type="component" value="Unassembled WGS sequence"/>
</dbReference>
<dbReference type="EMBL" id="JACWMW010000003">
    <property type="protein sequence ID" value="MBD1386928.1"/>
    <property type="molecule type" value="Genomic_DNA"/>
</dbReference>